<comment type="caution">
    <text evidence="1">The sequence shown here is derived from an EMBL/GenBank/DDBJ whole genome shotgun (WGS) entry which is preliminary data.</text>
</comment>
<evidence type="ECO:0000313" key="2">
    <source>
        <dbReference type="Proteomes" id="UP001519363"/>
    </source>
</evidence>
<organism evidence="1 2">
    <name type="scientific">Crossiella equi</name>
    <dbReference type="NCBI Taxonomy" id="130796"/>
    <lineage>
        <taxon>Bacteria</taxon>
        <taxon>Bacillati</taxon>
        <taxon>Actinomycetota</taxon>
        <taxon>Actinomycetes</taxon>
        <taxon>Pseudonocardiales</taxon>
        <taxon>Pseudonocardiaceae</taxon>
        <taxon>Crossiella</taxon>
    </lineage>
</organism>
<proteinExistence type="predicted"/>
<gene>
    <name evidence="1" type="ORF">JOF53_000205</name>
</gene>
<accession>A0ABS5A431</accession>
<evidence type="ECO:0000313" key="1">
    <source>
        <dbReference type="EMBL" id="MBP2471333.1"/>
    </source>
</evidence>
<sequence length="48" mass="5500">MINNSGTQWQLREAGGQRPAFVDLWTASVRKVVNLMEVEDHAGFRDLR</sequence>
<reference evidence="1 2" key="1">
    <citation type="submission" date="2021-03" db="EMBL/GenBank/DDBJ databases">
        <title>Sequencing the genomes of 1000 actinobacteria strains.</title>
        <authorList>
            <person name="Klenk H.-P."/>
        </authorList>
    </citation>
    <scope>NUCLEOTIDE SEQUENCE [LARGE SCALE GENOMIC DNA]</scope>
    <source>
        <strain evidence="1 2">DSM 44580</strain>
    </source>
</reference>
<dbReference type="EMBL" id="JAGIOO010000001">
    <property type="protein sequence ID" value="MBP2471333.1"/>
    <property type="molecule type" value="Genomic_DNA"/>
</dbReference>
<dbReference type="RefSeq" id="WP_158103436.1">
    <property type="nucleotide sequence ID" value="NZ_JAGIOO010000001.1"/>
</dbReference>
<name>A0ABS5A431_9PSEU</name>
<keyword evidence="2" id="KW-1185">Reference proteome</keyword>
<dbReference type="Proteomes" id="UP001519363">
    <property type="component" value="Unassembled WGS sequence"/>
</dbReference>
<protein>
    <submittedName>
        <fullName evidence="1">Uncharacterized protein</fullName>
    </submittedName>
</protein>